<evidence type="ECO:0000256" key="3">
    <source>
        <dbReference type="ARBA" id="ARBA00022679"/>
    </source>
</evidence>
<keyword evidence="5" id="KW-0511">Multifunctional enzyme</keyword>
<evidence type="ECO:0000256" key="1">
    <source>
        <dbReference type="ARBA" id="ARBA00022450"/>
    </source>
</evidence>
<dbReference type="OrthoDB" id="9778690at2"/>
<dbReference type="SUPFAM" id="SSF47336">
    <property type="entry name" value="ACP-like"/>
    <property type="match status" value="1"/>
</dbReference>
<keyword evidence="4" id="KW-0521">NADP</keyword>
<dbReference type="PANTHER" id="PTHR43775:SF37">
    <property type="entry name" value="SI:DKEY-61P9.11"/>
    <property type="match status" value="1"/>
</dbReference>
<dbReference type="InterPro" id="IPR013968">
    <property type="entry name" value="PKS_KR"/>
</dbReference>
<dbReference type="SUPFAM" id="SSF52151">
    <property type="entry name" value="FabD/lysophospholipase-like"/>
    <property type="match status" value="1"/>
</dbReference>
<dbReference type="SMART" id="SM00823">
    <property type="entry name" value="PKS_PP"/>
    <property type="match status" value="1"/>
</dbReference>
<dbReference type="STRING" id="1841859.GCA_900157385_05254"/>
<dbReference type="GO" id="GO:0006633">
    <property type="term" value="P:fatty acid biosynthetic process"/>
    <property type="evidence" value="ECO:0007669"/>
    <property type="project" value="TreeGrafter"/>
</dbReference>
<keyword evidence="3" id="KW-0808">Transferase</keyword>
<evidence type="ECO:0000313" key="8">
    <source>
        <dbReference type="Proteomes" id="UP000241595"/>
    </source>
</evidence>
<evidence type="ECO:0000256" key="2">
    <source>
        <dbReference type="ARBA" id="ARBA00022553"/>
    </source>
</evidence>
<dbReference type="Pfam" id="PF00550">
    <property type="entry name" value="PP-binding"/>
    <property type="match status" value="1"/>
</dbReference>
<dbReference type="InterPro" id="IPR014043">
    <property type="entry name" value="Acyl_transferase_dom"/>
</dbReference>
<dbReference type="PROSITE" id="PS50075">
    <property type="entry name" value="CARRIER"/>
    <property type="match status" value="1"/>
</dbReference>
<dbReference type="Proteomes" id="UP000241595">
    <property type="component" value="Unassembled WGS sequence"/>
</dbReference>
<dbReference type="InterPro" id="IPR020806">
    <property type="entry name" value="PKS_PP-bd"/>
</dbReference>
<sequence length="1002" mass="104898">MVARRLPDGRIPVLLSAHAGELVAADARAIADYLDRFPETTVAQVAWRLRGTRRVRRHRAVVRAADRAELVDGLRALAAEREHPLVSRSPLTAAPRQAFVFPGQGGHRPGMGAAAYRALGGYRAAADGCIAAFEAAGVESPLRYLTAGDDSRAFSEIEVQGAQFVHAVALAEVWRSCGVVPDLTIGQSLGEVAAAVVAGSITLPDAVAVIAARAGVVDRLPGRYAMATLGIGAREAGPLIAAAGGWVELSVVHSASTVAISGDRDAVLAVTDAVRAGGGFAREIVAGFPGHTSLLERLREEFQRRLPESEFAETPVQFIGGTTGDVVDSKARFGDYWYANLRNTVRLDRAFESAIRCGAGSFIEVSPHPALLFSIGQVFESREDPAVLVGSAHRDEPLVEALSANIVTAAIADPGHGWGDYLERADMGPPGFPNAPMRAIPMWAHPEPLEAAAGSPGLNIAVERWEPATPSTPVAGAPARLAVIGPGGDADQRPLARSLRAAIESHPAAALAAPRDAEVVVAVAPTFDGADAAAAAQALTELIGSGQPDYARALGPRCHTVCLVTVGAEPVGHREAPPSPTQAALAAMHRSIGFDYPEQSFAHLDLISRELTPAAGRAAVDALLSGCGETALRESESGYVLFERSLREVPAPAQWPLGSGALDDVVITGGSGAIGLHYARYLAERGARRIVLLSRRSADPELLKALTARYGTELVAPPCDITDPVQLSLIAAGYGGAGASLIVHAAGAATFGSVRELAADAVADTFAAKVRGLAHLAEVWPVRADARMLLCSSVSGVWGGRGHAAYSAANRLLDVIAARLRDAGRHCVAVKWGLWQGSTESGRSIADSAGIADIERSGLRPMSPVEAIEASLREWREDPLVFAADAARLRAFLDGRRSGTPTVEAVAHEHDAVSVADAVRGQLAAVLGIERAAEVNLAESLFDLGVDSMLALDLRKRLNRMIGRTVSLATLMGEITGDELVEQLGGTVERPETAQKVDISRD</sequence>
<dbReference type="RefSeq" id="WP_077103549.1">
    <property type="nucleotide sequence ID" value="NZ_LT717701.1"/>
</dbReference>
<dbReference type="SMART" id="SM00827">
    <property type="entry name" value="PKS_AT"/>
    <property type="match status" value="1"/>
</dbReference>
<evidence type="ECO:0000256" key="4">
    <source>
        <dbReference type="ARBA" id="ARBA00022857"/>
    </source>
</evidence>
<dbReference type="CDD" id="cd05274">
    <property type="entry name" value="KR_FAS_SDR_x"/>
    <property type="match status" value="1"/>
</dbReference>
<evidence type="ECO:0000259" key="6">
    <source>
        <dbReference type="PROSITE" id="PS50075"/>
    </source>
</evidence>
<dbReference type="InterPro" id="IPR016035">
    <property type="entry name" value="Acyl_Trfase/lysoPLipase"/>
</dbReference>
<dbReference type="NCBIfam" id="NF037940">
    <property type="entry name" value="PKS_MbtD"/>
    <property type="match status" value="1"/>
</dbReference>
<dbReference type="Pfam" id="PF08659">
    <property type="entry name" value="KR"/>
    <property type="match status" value="1"/>
</dbReference>
<dbReference type="GO" id="GO:0005737">
    <property type="term" value="C:cytoplasm"/>
    <property type="evidence" value="ECO:0007669"/>
    <property type="project" value="TreeGrafter"/>
</dbReference>
<dbReference type="InterPro" id="IPR009081">
    <property type="entry name" value="PP-bd_ACP"/>
</dbReference>
<dbReference type="PANTHER" id="PTHR43775">
    <property type="entry name" value="FATTY ACID SYNTHASE"/>
    <property type="match status" value="1"/>
</dbReference>
<dbReference type="EMBL" id="FTRV01000016">
    <property type="protein sequence ID" value="SPM31728.1"/>
    <property type="molecule type" value="Genomic_DNA"/>
</dbReference>
<proteinExistence type="predicted"/>
<keyword evidence="8" id="KW-1185">Reference proteome</keyword>
<dbReference type="SMART" id="SM00822">
    <property type="entry name" value="PKS_KR"/>
    <property type="match status" value="1"/>
</dbReference>
<dbReference type="Gene3D" id="1.10.1200.10">
    <property type="entry name" value="ACP-like"/>
    <property type="match status" value="1"/>
</dbReference>
<dbReference type="InterPro" id="IPR057326">
    <property type="entry name" value="KR_dom"/>
</dbReference>
<dbReference type="InterPro" id="IPR001227">
    <property type="entry name" value="Ac_transferase_dom_sf"/>
</dbReference>
<dbReference type="Gene3D" id="3.30.70.3290">
    <property type="match status" value="1"/>
</dbReference>
<dbReference type="SUPFAM" id="SSF51735">
    <property type="entry name" value="NAD(P)-binding Rossmann-fold domains"/>
    <property type="match status" value="2"/>
</dbReference>
<dbReference type="GO" id="GO:0071770">
    <property type="term" value="P:DIM/DIP cell wall layer assembly"/>
    <property type="evidence" value="ECO:0007669"/>
    <property type="project" value="TreeGrafter"/>
</dbReference>
<dbReference type="AlphaFoldDB" id="A0A2U3NJL9"/>
<organism evidence="7 8">
    <name type="scientific">Mycobacterium terramassiliense</name>
    <dbReference type="NCBI Taxonomy" id="1841859"/>
    <lineage>
        <taxon>Bacteria</taxon>
        <taxon>Bacillati</taxon>
        <taxon>Actinomycetota</taxon>
        <taxon>Actinomycetes</taxon>
        <taxon>Mycobacteriales</taxon>
        <taxon>Mycobacteriaceae</taxon>
        <taxon>Mycobacterium</taxon>
    </lineage>
</organism>
<dbReference type="InterPro" id="IPR036291">
    <property type="entry name" value="NAD(P)-bd_dom_sf"/>
</dbReference>
<dbReference type="GO" id="GO:0005886">
    <property type="term" value="C:plasma membrane"/>
    <property type="evidence" value="ECO:0007669"/>
    <property type="project" value="TreeGrafter"/>
</dbReference>
<protein>
    <submittedName>
        <fullName evidence="7">Polyketide synthase</fullName>
    </submittedName>
</protein>
<dbReference type="Gene3D" id="3.40.50.720">
    <property type="entry name" value="NAD(P)-binding Rossmann-like Domain"/>
    <property type="match status" value="1"/>
</dbReference>
<evidence type="ECO:0000256" key="5">
    <source>
        <dbReference type="ARBA" id="ARBA00023268"/>
    </source>
</evidence>
<name>A0A2U3NJL9_9MYCO</name>
<dbReference type="PROSITE" id="PS00012">
    <property type="entry name" value="PHOSPHOPANTETHEINE"/>
    <property type="match status" value="1"/>
</dbReference>
<gene>
    <name evidence="7" type="ORF">MTAB308_5251</name>
</gene>
<keyword evidence="1" id="KW-0596">Phosphopantetheine</keyword>
<feature type="domain" description="Carrier" evidence="6">
    <location>
        <begin position="913"/>
        <end position="988"/>
    </location>
</feature>
<dbReference type="GO" id="GO:0004312">
    <property type="term" value="F:fatty acid synthase activity"/>
    <property type="evidence" value="ECO:0007669"/>
    <property type="project" value="TreeGrafter"/>
</dbReference>
<accession>A0A2U3NJL9</accession>
<dbReference type="InterPro" id="IPR036736">
    <property type="entry name" value="ACP-like_sf"/>
</dbReference>
<dbReference type="GO" id="GO:0031177">
    <property type="term" value="F:phosphopantetheine binding"/>
    <property type="evidence" value="ECO:0007669"/>
    <property type="project" value="InterPro"/>
</dbReference>
<dbReference type="Pfam" id="PF00698">
    <property type="entry name" value="Acyl_transf_1"/>
    <property type="match status" value="1"/>
</dbReference>
<reference evidence="7 8" key="1">
    <citation type="submission" date="2017-01" db="EMBL/GenBank/DDBJ databases">
        <authorList>
            <consortium name="Urmite Genomes"/>
        </authorList>
    </citation>
    <scope>NUCLEOTIDE SEQUENCE [LARGE SCALE GENOMIC DNA]</scope>
    <source>
        <strain evidence="7 8">AB308</strain>
    </source>
</reference>
<dbReference type="Gene3D" id="3.40.366.10">
    <property type="entry name" value="Malonyl-Coenzyme A Acyl Carrier Protein, domain 2"/>
    <property type="match status" value="1"/>
</dbReference>
<keyword evidence="2" id="KW-0597">Phosphoprotein</keyword>
<evidence type="ECO:0000313" key="7">
    <source>
        <dbReference type="EMBL" id="SPM31728.1"/>
    </source>
</evidence>
<dbReference type="InterPro" id="IPR050091">
    <property type="entry name" value="PKS_NRPS_Biosynth_Enz"/>
</dbReference>
<dbReference type="InterPro" id="IPR006162">
    <property type="entry name" value="Ppantetheine_attach_site"/>
</dbReference>